<feature type="transmembrane region" description="Helical" evidence="8">
    <location>
        <begin position="305"/>
        <end position="331"/>
    </location>
</feature>
<protein>
    <submittedName>
        <fullName evidence="9">Putative membrane protein involved in D-alanine export</fullName>
    </submittedName>
</protein>
<proteinExistence type="inferred from homology"/>
<keyword evidence="6 7" id="KW-0472">Membrane</keyword>
<dbReference type="Proteomes" id="UP000005753">
    <property type="component" value="Chromosome"/>
</dbReference>
<keyword evidence="7" id="KW-0808">Transferase</keyword>
<keyword evidence="3 7" id="KW-1003">Cell membrane</keyword>
<accession>I5AVN1</accession>
<dbReference type="GO" id="GO:0005886">
    <property type="term" value="C:plasma membrane"/>
    <property type="evidence" value="ECO:0007669"/>
    <property type="project" value="UniProtKB-SubCell"/>
</dbReference>
<evidence type="ECO:0000256" key="5">
    <source>
        <dbReference type="ARBA" id="ARBA00022989"/>
    </source>
</evidence>
<keyword evidence="4 8" id="KW-0812">Transmembrane</keyword>
<dbReference type="OrthoDB" id="9805788at2"/>
<feature type="transmembrane region" description="Helical" evidence="8">
    <location>
        <begin position="352"/>
        <end position="369"/>
    </location>
</feature>
<evidence type="ECO:0000256" key="3">
    <source>
        <dbReference type="ARBA" id="ARBA00022475"/>
    </source>
</evidence>
<feature type="transmembrane region" description="Helical" evidence="8">
    <location>
        <begin position="75"/>
        <end position="93"/>
    </location>
</feature>
<dbReference type="PIRSF" id="PIRSF500217">
    <property type="entry name" value="AlgI"/>
    <property type="match status" value="1"/>
</dbReference>
<dbReference type="AlphaFoldDB" id="I5AVN1"/>
<sequence>MVFSSAVFLLAFLPIVFVCNSLIKKEYSNYLLLAASLIFYAWGEPYLVFLMIASVILNWGVGLLLTKTRGGTRKLVLAAGIVCDLGMLGYYKYAGFFAGTVNALLGRELLPVLQIALPIGISFFTFQAISYVIDVYRGDTEASKNLVNVALYISFFPQLIAGPIVKYRDINKQIEERSVKWYEVSDGFKRFIYGLGKKVLISNALGLCVDNIYRYSVIDMDPATAWICALAYTFQIYYDFSGYSDMAIGLGKMFGFTILENFNYPYLSKSITEFWRRWHISLGSWFREYVYIPLGGNRKGTARTYVNLIIVFFLTGLWHGADMAFVIWGLYHGFFTILERIGFKKILDKSKVLAMVYTFFVVNIGWVLFRAADTMTGVRIILRMLMPWKYSRLDIEAWNYMDLKTVFAFVCAVLGMGLIRSIVPEKLKKRWSGSVIEAIYCVAVLILCLAAVASDTYNPFIYFQF</sequence>
<feature type="transmembrane region" description="Helical" evidence="8">
    <location>
        <begin position="113"/>
        <end position="133"/>
    </location>
</feature>
<dbReference type="STRING" id="633697.EubceDRAFT1_2094"/>
<dbReference type="GO" id="GO:0042121">
    <property type="term" value="P:alginic acid biosynthetic process"/>
    <property type="evidence" value="ECO:0007669"/>
    <property type="project" value="InterPro"/>
</dbReference>
<dbReference type="eggNOG" id="COG1696">
    <property type="taxonomic scope" value="Bacteria"/>
</dbReference>
<feature type="transmembrane region" description="Helical" evidence="8">
    <location>
        <begin position="45"/>
        <end position="66"/>
    </location>
</feature>
<feature type="transmembrane region" description="Helical" evidence="8">
    <location>
        <begin position="145"/>
        <end position="165"/>
    </location>
</feature>
<reference evidence="9 10" key="2">
    <citation type="submission" date="2012-02" db="EMBL/GenBank/DDBJ databases">
        <title>Improved High-Quality Draft sequence of Eubacterium cellulosolvens 6.</title>
        <authorList>
            <consortium name="US DOE Joint Genome Institute"/>
            <person name="Lucas S."/>
            <person name="Han J."/>
            <person name="Lapidus A."/>
            <person name="Cheng J.-F."/>
            <person name="Goodwin L."/>
            <person name="Pitluck S."/>
            <person name="Peters L."/>
            <person name="Mikhailova N."/>
            <person name="Gu W."/>
            <person name="Detter J.C."/>
            <person name="Han C."/>
            <person name="Tapia R."/>
            <person name="Land M."/>
            <person name="Hauser L."/>
            <person name="Kyrpides N."/>
            <person name="Ivanova N."/>
            <person name="Pagani I."/>
            <person name="Johnson E."/>
            <person name="Mukhopadhyay B."/>
            <person name="Anderson I."/>
            <person name="Woyke T."/>
        </authorList>
    </citation>
    <scope>NUCLEOTIDE SEQUENCE [LARGE SCALE GENOMIC DNA]</scope>
    <source>
        <strain evidence="9 10">6</strain>
    </source>
</reference>
<dbReference type="HOGENOM" id="CLU_025255_1_3_9"/>
<evidence type="ECO:0000256" key="7">
    <source>
        <dbReference type="PIRNR" id="PIRNR016636"/>
    </source>
</evidence>
<evidence type="ECO:0000256" key="1">
    <source>
        <dbReference type="ARBA" id="ARBA00004651"/>
    </source>
</evidence>
<dbReference type="EMBL" id="CM001487">
    <property type="protein sequence ID" value="EIM57854.1"/>
    <property type="molecule type" value="Genomic_DNA"/>
</dbReference>
<dbReference type="InterPro" id="IPR051085">
    <property type="entry name" value="MB_O-acyltransferase"/>
</dbReference>
<gene>
    <name evidence="9" type="ORF">EubceDRAFT1_2094</name>
</gene>
<keyword evidence="5 8" id="KW-1133">Transmembrane helix</keyword>
<comment type="subcellular location">
    <subcellularLocation>
        <location evidence="1">Cell membrane</location>
        <topology evidence="1">Multi-pass membrane protein</topology>
    </subcellularLocation>
</comment>
<reference evidence="9 10" key="1">
    <citation type="submission" date="2010-08" db="EMBL/GenBank/DDBJ databases">
        <authorList>
            <consortium name="US DOE Joint Genome Institute (JGI-PGF)"/>
            <person name="Lucas S."/>
            <person name="Copeland A."/>
            <person name="Lapidus A."/>
            <person name="Cheng J.-F."/>
            <person name="Bruce D."/>
            <person name="Goodwin L."/>
            <person name="Pitluck S."/>
            <person name="Land M.L."/>
            <person name="Hauser L."/>
            <person name="Chang Y.-J."/>
            <person name="Anderson I.J."/>
            <person name="Johnson E."/>
            <person name="Mulhopadhyay B."/>
            <person name="Kyrpides N."/>
            <person name="Woyke T.J."/>
        </authorList>
    </citation>
    <scope>NUCLEOTIDE SEQUENCE [LARGE SCALE GENOMIC DNA]</scope>
    <source>
        <strain evidence="9 10">6</strain>
    </source>
</reference>
<dbReference type="PANTHER" id="PTHR13285">
    <property type="entry name" value="ACYLTRANSFERASE"/>
    <property type="match status" value="1"/>
</dbReference>
<dbReference type="InterPro" id="IPR024194">
    <property type="entry name" value="Ac/AlaTfrase_AlgI/DltB"/>
</dbReference>
<organism evidence="9 10">
    <name type="scientific">Eubacterium cellulosolvens (strain ATCC 43171 / JCM 9499 / 6)</name>
    <name type="common">Cillobacterium cellulosolvens</name>
    <dbReference type="NCBI Taxonomy" id="633697"/>
    <lineage>
        <taxon>Bacteria</taxon>
        <taxon>Bacillati</taxon>
        <taxon>Bacillota</taxon>
        <taxon>Clostridia</taxon>
        <taxon>Eubacteriales</taxon>
        <taxon>Eubacteriaceae</taxon>
        <taxon>Eubacterium</taxon>
    </lineage>
</organism>
<dbReference type="PIRSF" id="PIRSF016636">
    <property type="entry name" value="AlgI_DltB"/>
    <property type="match status" value="1"/>
</dbReference>
<evidence type="ECO:0000256" key="6">
    <source>
        <dbReference type="ARBA" id="ARBA00023136"/>
    </source>
</evidence>
<feature type="transmembrane region" description="Helical" evidence="8">
    <location>
        <begin position="435"/>
        <end position="453"/>
    </location>
</feature>
<name>I5AVN1_EUBC6</name>
<comment type="similarity">
    <text evidence="2 7">Belongs to the membrane-bound acyltransferase family.</text>
</comment>
<keyword evidence="7" id="KW-0012">Acyltransferase</keyword>
<evidence type="ECO:0000256" key="4">
    <source>
        <dbReference type="ARBA" id="ARBA00022692"/>
    </source>
</evidence>
<dbReference type="Pfam" id="PF03062">
    <property type="entry name" value="MBOAT"/>
    <property type="match status" value="1"/>
</dbReference>
<dbReference type="PANTHER" id="PTHR13285:SF18">
    <property type="entry name" value="PROTEIN-CYSTEINE N-PALMITOYLTRANSFERASE RASP"/>
    <property type="match status" value="1"/>
</dbReference>
<evidence type="ECO:0000256" key="2">
    <source>
        <dbReference type="ARBA" id="ARBA00010323"/>
    </source>
</evidence>
<evidence type="ECO:0000313" key="9">
    <source>
        <dbReference type="EMBL" id="EIM57854.1"/>
    </source>
</evidence>
<keyword evidence="10" id="KW-1185">Reference proteome</keyword>
<dbReference type="InterPro" id="IPR028362">
    <property type="entry name" value="AlgI"/>
</dbReference>
<evidence type="ECO:0000313" key="10">
    <source>
        <dbReference type="Proteomes" id="UP000005753"/>
    </source>
</evidence>
<evidence type="ECO:0000256" key="8">
    <source>
        <dbReference type="SAM" id="Phobius"/>
    </source>
</evidence>
<dbReference type="InterPro" id="IPR004299">
    <property type="entry name" value="MBOAT_fam"/>
</dbReference>
<dbReference type="GO" id="GO:0016746">
    <property type="term" value="F:acyltransferase activity"/>
    <property type="evidence" value="ECO:0007669"/>
    <property type="project" value="UniProtKB-KW"/>
</dbReference>
<feature type="transmembrane region" description="Helical" evidence="8">
    <location>
        <begin position="406"/>
        <end position="423"/>
    </location>
</feature>